<evidence type="ECO:0000313" key="2">
    <source>
        <dbReference type="Proteomes" id="UP001589609"/>
    </source>
</evidence>
<protein>
    <submittedName>
        <fullName evidence="1">Uncharacterized protein</fullName>
    </submittedName>
</protein>
<dbReference type="EMBL" id="JBHMAF010000018">
    <property type="protein sequence ID" value="MFB9757948.1"/>
    <property type="molecule type" value="Genomic_DNA"/>
</dbReference>
<sequence>MFGLLVDKREMKEMEYLLKRELDELLFDFDDGRIDYAVKKEMEDRYKVLFRLFQRVADPSECSRYIRKRVHN</sequence>
<dbReference type="RefSeq" id="WP_379948189.1">
    <property type="nucleotide sequence ID" value="NZ_JBHMAF010000018.1"/>
</dbReference>
<organism evidence="1 2">
    <name type="scientific">Ectobacillus funiculus</name>
    <dbReference type="NCBI Taxonomy" id="137993"/>
    <lineage>
        <taxon>Bacteria</taxon>
        <taxon>Bacillati</taxon>
        <taxon>Bacillota</taxon>
        <taxon>Bacilli</taxon>
        <taxon>Bacillales</taxon>
        <taxon>Bacillaceae</taxon>
        <taxon>Ectobacillus</taxon>
    </lineage>
</organism>
<proteinExistence type="predicted"/>
<accession>A0ABV5WBV8</accession>
<evidence type="ECO:0000313" key="1">
    <source>
        <dbReference type="EMBL" id="MFB9757948.1"/>
    </source>
</evidence>
<gene>
    <name evidence="1" type="ORF">ACFFMS_05260</name>
</gene>
<dbReference type="Proteomes" id="UP001589609">
    <property type="component" value="Unassembled WGS sequence"/>
</dbReference>
<reference evidence="1 2" key="1">
    <citation type="submission" date="2024-09" db="EMBL/GenBank/DDBJ databases">
        <authorList>
            <person name="Sun Q."/>
            <person name="Mori K."/>
        </authorList>
    </citation>
    <scope>NUCLEOTIDE SEQUENCE [LARGE SCALE GENOMIC DNA]</scope>
    <source>
        <strain evidence="1 2">JCM 11201</strain>
    </source>
</reference>
<keyword evidence="2" id="KW-1185">Reference proteome</keyword>
<comment type="caution">
    <text evidence="1">The sequence shown here is derived from an EMBL/GenBank/DDBJ whole genome shotgun (WGS) entry which is preliminary data.</text>
</comment>
<name>A0ABV5WBV8_9BACI</name>